<dbReference type="AlphaFoldDB" id="A0A1T5JHK5"/>
<dbReference type="PANTHER" id="PTHR34599">
    <property type="entry name" value="PEROXIDASE-RELATED"/>
    <property type="match status" value="1"/>
</dbReference>
<dbReference type="InterPro" id="IPR000326">
    <property type="entry name" value="PAP2/HPO"/>
</dbReference>
<dbReference type="CDD" id="cd03398">
    <property type="entry name" value="PAP2_haloperoxidase"/>
    <property type="match status" value="1"/>
</dbReference>
<feature type="chain" id="PRO_5012052515" evidence="1">
    <location>
        <begin position="21"/>
        <end position="442"/>
    </location>
</feature>
<organism evidence="3 4">
    <name type="scientific">Ohtaekwangia koreensis</name>
    <dbReference type="NCBI Taxonomy" id="688867"/>
    <lineage>
        <taxon>Bacteria</taxon>
        <taxon>Pseudomonadati</taxon>
        <taxon>Bacteroidota</taxon>
        <taxon>Cytophagia</taxon>
        <taxon>Cytophagales</taxon>
        <taxon>Fulvivirgaceae</taxon>
        <taxon>Ohtaekwangia</taxon>
    </lineage>
</organism>
<dbReference type="Gene3D" id="1.10.606.20">
    <property type="match status" value="1"/>
</dbReference>
<evidence type="ECO:0000256" key="1">
    <source>
        <dbReference type="SAM" id="SignalP"/>
    </source>
</evidence>
<name>A0A1T5JHK5_9BACT</name>
<keyword evidence="1" id="KW-0732">Signal</keyword>
<dbReference type="SUPFAM" id="SSF48317">
    <property type="entry name" value="Acid phosphatase/Vanadium-dependent haloperoxidase"/>
    <property type="match status" value="1"/>
</dbReference>
<dbReference type="PANTHER" id="PTHR34599:SF2">
    <property type="entry name" value="TRAF-TYPE DOMAIN-CONTAINING PROTEIN"/>
    <property type="match status" value="1"/>
</dbReference>
<evidence type="ECO:0000259" key="2">
    <source>
        <dbReference type="Pfam" id="PF01569"/>
    </source>
</evidence>
<dbReference type="Pfam" id="PF01569">
    <property type="entry name" value="PAP2"/>
    <property type="match status" value="1"/>
</dbReference>
<dbReference type="RefSeq" id="WP_245840477.1">
    <property type="nucleotide sequence ID" value="NZ_FUZU01000001.1"/>
</dbReference>
<evidence type="ECO:0000313" key="3">
    <source>
        <dbReference type="EMBL" id="SKC50865.1"/>
    </source>
</evidence>
<sequence length="442" mass="49974">MMLRLLAIVIVLTCMNGFTAAQDKQYVEEFTQYTFYLSEVMLHDVVNPPAASRFYAYAMLGAYEAIYAADNLQVDIAKNFRINPGFRFNVLPAHYSRSFCAIYAMLDVGRQMIPSGYSLEERELELVKLYRKKHKLSETDIEENIAFAKNVADQVTAFAKMDGYLKLSTWQRYNPNTREEGHWYPTPPEYMSAVEPQWKTIRPFFLDSASQFPPRPPVPFDKGKESGFYKLMQEVHVTSNTLTTEQRSIAAFWDCNPFAVTYSGHMAMGIKKISPGGHWIGITGIACRKAKAPLDKTVFAHVLVALTLCDGFISCWNEKYTSDRIRPEAAINKYMDPSWRPLLQTPPFPEYTSGHSVISTASAEVLTHLFGDNFGFTDTSEEYFGLPARTFVSFRQAASEAAISRLYGGIHFRDAIEAGQEQGRAIGKYIIIRLDSGITKGQ</sequence>
<dbReference type="Proteomes" id="UP000190961">
    <property type="component" value="Unassembled WGS sequence"/>
</dbReference>
<reference evidence="3 4" key="1">
    <citation type="submission" date="2017-02" db="EMBL/GenBank/DDBJ databases">
        <authorList>
            <person name="Peterson S.W."/>
        </authorList>
    </citation>
    <scope>NUCLEOTIDE SEQUENCE [LARGE SCALE GENOMIC DNA]</scope>
    <source>
        <strain evidence="3 4">DSM 25262</strain>
    </source>
</reference>
<dbReference type="InterPro" id="IPR052559">
    <property type="entry name" value="V-haloperoxidase"/>
</dbReference>
<evidence type="ECO:0000313" key="4">
    <source>
        <dbReference type="Proteomes" id="UP000190961"/>
    </source>
</evidence>
<dbReference type="EMBL" id="FUZU01000001">
    <property type="protein sequence ID" value="SKC50865.1"/>
    <property type="molecule type" value="Genomic_DNA"/>
</dbReference>
<protein>
    <submittedName>
        <fullName evidence="3">PAP2 superfamily protein</fullName>
    </submittedName>
</protein>
<feature type="signal peptide" evidence="1">
    <location>
        <begin position="1"/>
        <end position="20"/>
    </location>
</feature>
<accession>A0A1T5JHK5</accession>
<proteinExistence type="predicted"/>
<feature type="domain" description="Phosphatidic acid phosphatase type 2/haloperoxidase" evidence="2">
    <location>
        <begin position="303"/>
        <end position="428"/>
    </location>
</feature>
<dbReference type="STRING" id="688867.SAMN05660236_1098"/>
<gene>
    <name evidence="3" type="ORF">SAMN05660236_1098</name>
</gene>
<dbReference type="InterPro" id="IPR036938">
    <property type="entry name" value="PAP2/HPO_sf"/>
</dbReference>
<keyword evidence="4" id="KW-1185">Reference proteome</keyword>